<dbReference type="STRING" id="1380566.A0A179FSU1"/>
<feature type="compositionally biased region" description="Polar residues" evidence="1">
    <location>
        <begin position="1"/>
        <end position="29"/>
    </location>
</feature>
<dbReference type="PANTHER" id="PTHR42470">
    <property type="entry name" value="VAST DOMAIN-CONTAINING PROTEIN"/>
    <property type="match status" value="1"/>
</dbReference>
<dbReference type="GeneID" id="28848139"/>
<dbReference type="Pfam" id="PF25545">
    <property type="entry name" value="DUF7924"/>
    <property type="match status" value="1"/>
</dbReference>
<name>A0A179FSU1_METCM</name>
<dbReference type="KEGG" id="pchm:VFPPC_04875"/>
<keyword evidence="3" id="KW-0548">Nucleotidyltransferase</keyword>
<evidence type="ECO:0000259" key="2">
    <source>
        <dbReference type="Pfam" id="PF25545"/>
    </source>
</evidence>
<gene>
    <name evidence="3" type="ORF">VFPPC_04875</name>
</gene>
<keyword evidence="4" id="KW-1185">Reference proteome</keyword>
<dbReference type="RefSeq" id="XP_018145514.1">
    <property type="nucleotide sequence ID" value="XM_018284145.1"/>
</dbReference>
<proteinExistence type="predicted"/>
<keyword evidence="3" id="KW-0808">Transferase</keyword>
<keyword evidence="3" id="KW-0695">RNA-directed DNA polymerase</keyword>
<comment type="caution">
    <text evidence="3">The sequence shown here is derived from an EMBL/GenBank/DDBJ whole genome shotgun (WGS) entry which is preliminary data.</text>
</comment>
<dbReference type="GO" id="GO:0003964">
    <property type="term" value="F:RNA-directed DNA polymerase activity"/>
    <property type="evidence" value="ECO:0007669"/>
    <property type="project" value="UniProtKB-KW"/>
</dbReference>
<feature type="region of interest" description="Disordered" evidence="1">
    <location>
        <begin position="1"/>
        <end position="52"/>
    </location>
</feature>
<accession>A0A179FSU1</accession>
<dbReference type="EMBL" id="LSBJ02000003">
    <property type="protein sequence ID" value="OAQ68664.1"/>
    <property type="molecule type" value="Genomic_DNA"/>
</dbReference>
<sequence>MARTRAQSATLKLKSHSSPATENQDTSTARFDLELSPRPTKLDQPSKSPVVDGSSGVISCIGFWAREGKWPKEYFAPSSLDRILARRRSLSSLSRKRSAFGSDQKLRGEKSAPYGDPRYKILLESRASFMHESDLGITKQCEKELSSFLASYQTVPNDTPFQDDLFKNTCRRVEDRNEDRIMRDITPLIVPPADFLSIRGAQHLNILIESINEVWSNSIPLTGSQPQPDYSLGFRCEAFNDDQLAKLSPFIGDFLGGDVSFFMATYLMYFSFLTCEVKCGTSALDLADCQNVHSMTLAVRAVVELFRAAKCERDIHRQILGYSISHDHRSVRIYGHYPVIDGEDTKYYRHPIRSFDFTALDGKERWTAYRFMKNVYEHWVPLHFKRICAAIDQLPLDLELTNEAFSSASNRITASS</sequence>
<organism evidence="3 4">
    <name type="scientific">Pochonia chlamydosporia 170</name>
    <dbReference type="NCBI Taxonomy" id="1380566"/>
    <lineage>
        <taxon>Eukaryota</taxon>
        <taxon>Fungi</taxon>
        <taxon>Dikarya</taxon>
        <taxon>Ascomycota</taxon>
        <taxon>Pezizomycotina</taxon>
        <taxon>Sordariomycetes</taxon>
        <taxon>Hypocreomycetidae</taxon>
        <taxon>Hypocreales</taxon>
        <taxon>Clavicipitaceae</taxon>
        <taxon>Pochonia</taxon>
    </lineage>
</organism>
<evidence type="ECO:0000256" key="1">
    <source>
        <dbReference type="SAM" id="MobiDB-lite"/>
    </source>
</evidence>
<dbReference type="AlphaFoldDB" id="A0A179FSU1"/>
<evidence type="ECO:0000313" key="3">
    <source>
        <dbReference type="EMBL" id="OAQ68664.1"/>
    </source>
</evidence>
<dbReference type="InterPro" id="IPR057684">
    <property type="entry name" value="DUF7924"/>
</dbReference>
<evidence type="ECO:0000313" key="4">
    <source>
        <dbReference type="Proteomes" id="UP000078397"/>
    </source>
</evidence>
<protein>
    <submittedName>
        <fullName evidence="3">Reverse transcriptase</fullName>
    </submittedName>
</protein>
<dbReference type="PANTHER" id="PTHR42470:SF2">
    <property type="match status" value="1"/>
</dbReference>
<feature type="domain" description="DUF7924" evidence="2">
    <location>
        <begin position="166"/>
        <end position="391"/>
    </location>
</feature>
<dbReference type="Proteomes" id="UP000078397">
    <property type="component" value="Unassembled WGS sequence"/>
</dbReference>
<dbReference type="OrthoDB" id="4940554at2759"/>
<reference evidence="3 4" key="1">
    <citation type="journal article" date="2016" name="PLoS Pathog.">
        <title>Biosynthesis of antibiotic leucinostatins in bio-control fungus Purpureocillium lilacinum and their inhibition on phytophthora revealed by genome mining.</title>
        <authorList>
            <person name="Wang G."/>
            <person name="Liu Z."/>
            <person name="Lin R."/>
            <person name="Li E."/>
            <person name="Mao Z."/>
            <person name="Ling J."/>
            <person name="Yang Y."/>
            <person name="Yin W.B."/>
            <person name="Xie B."/>
        </authorList>
    </citation>
    <scope>NUCLEOTIDE SEQUENCE [LARGE SCALE GENOMIC DNA]</scope>
    <source>
        <strain evidence="3">170</strain>
    </source>
</reference>